<comment type="caution">
    <text evidence="12">The sequence shown here is derived from an EMBL/GenBank/DDBJ whole genome shotgun (WGS) entry which is preliminary data.</text>
</comment>
<gene>
    <name evidence="12" type="ORF">JO379_000325</name>
</gene>
<name>A0ABS4XWH0_9ACTN</name>
<evidence type="ECO:0000256" key="8">
    <source>
        <dbReference type="ARBA" id="ARBA00023160"/>
    </source>
</evidence>
<dbReference type="EC" id="2.3.1.180" evidence="12"/>
<evidence type="ECO:0000256" key="1">
    <source>
        <dbReference type="ARBA" id="ARBA00005189"/>
    </source>
</evidence>
<comment type="similarity">
    <text evidence="2">Belongs to the thiolase-like superfamily. FabH family.</text>
</comment>
<evidence type="ECO:0000256" key="4">
    <source>
        <dbReference type="ARBA" id="ARBA00022516"/>
    </source>
</evidence>
<keyword evidence="6" id="KW-0276">Fatty acid metabolism</keyword>
<organism evidence="12 13">
    <name type="scientific">Streptomyces syringium</name>
    <dbReference type="NCBI Taxonomy" id="76729"/>
    <lineage>
        <taxon>Bacteria</taxon>
        <taxon>Bacillati</taxon>
        <taxon>Actinomycetota</taxon>
        <taxon>Actinomycetes</taxon>
        <taxon>Kitasatosporales</taxon>
        <taxon>Streptomycetaceae</taxon>
        <taxon>Streptomyces</taxon>
    </lineage>
</organism>
<reference evidence="12 13" key="1">
    <citation type="submission" date="2021-03" db="EMBL/GenBank/DDBJ databases">
        <title>Sequencing the genomes of 1000 actinobacteria strains.</title>
        <authorList>
            <person name="Klenk H.-P."/>
        </authorList>
    </citation>
    <scope>NUCLEOTIDE SEQUENCE [LARGE SCALE GENOMIC DNA]</scope>
    <source>
        <strain evidence="12 13">DSM 41480</strain>
    </source>
</reference>
<keyword evidence="4" id="KW-0444">Lipid biosynthesis</keyword>
<evidence type="ECO:0000256" key="7">
    <source>
        <dbReference type="ARBA" id="ARBA00023098"/>
    </source>
</evidence>
<evidence type="ECO:0000256" key="6">
    <source>
        <dbReference type="ARBA" id="ARBA00022832"/>
    </source>
</evidence>
<dbReference type="PANTHER" id="PTHR34069:SF2">
    <property type="entry name" value="BETA-KETOACYL-[ACYL-CARRIER-PROTEIN] SYNTHASE III"/>
    <property type="match status" value="1"/>
</dbReference>
<comment type="pathway">
    <text evidence="1">Lipid metabolism.</text>
</comment>
<dbReference type="Proteomes" id="UP001519291">
    <property type="component" value="Unassembled WGS sequence"/>
</dbReference>
<dbReference type="RefSeq" id="WP_245381335.1">
    <property type="nucleotide sequence ID" value="NZ_JAGIOH010000001.1"/>
</dbReference>
<evidence type="ECO:0000313" key="13">
    <source>
        <dbReference type="Proteomes" id="UP001519291"/>
    </source>
</evidence>
<dbReference type="InterPro" id="IPR004655">
    <property type="entry name" value="FabH"/>
</dbReference>
<keyword evidence="3" id="KW-0963">Cytoplasm</keyword>
<dbReference type="Gene3D" id="3.40.47.10">
    <property type="match status" value="1"/>
</dbReference>
<evidence type="ECO:0000259" key="11">
    <source>
        <dbReference type="Pfam" id="PF08545"/>
    </source>
</evidence>
<dbReference type="CDD" id="cd00830">
    <property type="entry name" value="KAS_III"/>
    <property type="match status" value="1"/>
</dbReference>
<dbReference type="GeneID" id="91567210"/>
<feature type="domain" description="Beta-ketoacyl-[acyl-carrier-protein] synthase III C-terminal" evidence="10">
    <location>
        <begin position="244"/>
        <end position="333"/>
    </location>
</feature>
<evidence type="ECO:0000259" key="10">
    <source>
        <dbReference type="Pfam" id="PF08541"/>
    </source>
</evidence>
<keyword evidence="9 12" id="KW-0012">Acyltransferase</keyword>
<dbReference type="NCBIfam" id="TIGR00747">
    <property type="entry name" value="fabH"/>
    <property type="match status" value="1"/>
</dbReference>
<evidence type="ECO:0000313" key="12">
    <source>
        <dbReference type="EMBL" id="MBP2400856.1"/>
    </source>
</evidence>
<keyword evidence="8" id="KW-0275">Fatty acid biosynthesis</keyword>
<dbReference type="SUPFAM" id="SSF53901">
    <property type="entry name" value="Thiolase-like"/>
    <property type="match status" value="1"/>
</dbReference>
<dbReference type="InterPro" id="IPR013751">
    <property type="entry name" value="ACP_syn_III_N"/>
</dbReference>
<sequence>MAIRMASSASVVTGVGAHLPPRVIRNDDPVLANLGSSDEWIRSRTGIGCRRWVEPGTSTGDLAVEAGRAALQSAGDPVVDLVVLATTTPDHHSPATAPWVAAQLGLGTLPAFDVAAACSGFTYALSVGDAWIRSGMAEGVLVLAAETLSTITDPTDRGTAVVFADGAGAVVLRSGELDEPGAVQATCLGSDGTQKDLAVVAAGGSRRPDHGGVASGAERCLRMQGPHMFAHAVRRMTEVSRELLERAGWPVDSIGAFIGHQANQRILDKVSDLVGVPETSRFGNIHRVGNTSSASIPLVMDDLVKAQAVAPGARTLLTAFGGGAVWGSVALSWPDIKPARR</sequence>
<feature type="domain" description="Beta-ketoacyl-[acyl-carrier-protein] synthase III N-terminal" evidence="11">
    <location>
        <begin position="112"/>
        <end position="192"/>
    </location>
</feature>
<dbReference type="InterPro" id="IPR016039">
    <property type="entry name" value="Thiolase-like"/>
</dbReference>
<dbReference type="PANTHER" id="PTHR34069">
    <property type="entry name" value="3-OXOACYL-[ACYL-CARRIER-PROTEIN] SYNTHASE 3"/>
    <property type="match status" value="1"/>
</dbReference>
<accession>A0ABS4XWH0</accession>
<keyword evidence="5 12" id="KW-0808">Transferase</keyword>
<dbReference type="Pfam" id="PF08545">
    <property type="entry name" value="ACP_syn_III"/>
    <property type="match status" value="1"/>
</dbReference>
<proteinExistence type="inferred from homology"/>
<protein>
    <submittedName>
        <fullName evidence="12">3-oxoacyl-[acyl-carrier-protein] synthase-3</fullName>
        <ecNumber evidence="12">2.3.1.180</ecNumber>
    </submittedName>
</protein>
<evidence type="ECO:0000256" key="9">
    <source>
        <dbReference type="ARBA" id="ARBA00023315"/>
    </source>
</evidence>
<evidence type="ECO:0000256" key="5">
    <source>
        <dbReference type="ARBA" id="ARBA00022679"/>
    </source>
</evidence>
<keyword evidence="13" id="KW-1185">Reference proteome</keyword>
<keyword evidence="7" id="KW-0443">Lipid metabolism</keyword>
<evidence type="ECO:0000256" key="3">
    <source>
        <dbReference type="ARBA" id="ARBA00022490"/>
    </source>
</evidence>
<evidence type="ECO:0000256" key="2">
    <source>
        <dbReference type="ARBA" id="ARBA00008642"/>
    </source>
</evidence>
<dbReference type="InterPro" id="IPR013747">
    <property type="entry name" value="ACP_syn_III_C"/>
</dbReference>
<dbReference type="GO" id="GO:0033818">
    <property type="term" value="F:beta-ketoacyl-acyl-carrier-protein synthase III activity"/>
    <property type="evidence" value="ECO:0007669"/>
    <property type="project" value="UniProtKB-EC"/>
</dbReference>
<dbReference type="EMBL" id="JAGIOH010000001">
    <property type="protein sequence ID" value="MBP2400856.1"/>
    <property type="molecule type" value="Genomic_DNA"/>
</dbReference>
<dbReference type="Pfam" id="PF08541">
    <property type="entry name" value="ACP_syn_III_C"/>
    <property type="match status" value="1"/>
</dbReference>
<dbReference type="NCBIfam" id="NF006829">
    <property type="entry name" value="PRK09352.1"/>
    <property type="match status" value="1"/>
</dbReference>